<evidence type="ECO:0000313" key="3">
    <source>
        <dbReference type="Proteomes" id="UP001642464"/>
    </source>
</evidence>
<organism evidence="2 3">
    <name type="scientific">Durusdinium trenchii</name>
    <dbReference type="NCBI Taxonomy" id="1381693"/>
    <lineage>
        <taxon>Eukaryota</taxon>
        <taxon>Sar</taxon>
        <taxon>Alveolata</taxon>
        <taxon>Dinophyceae</taxon>
        <taxon>Suessiales</taxon>
        <taxon>Symbiodiniaceae</taxon>
        <taxon>Durusdinium</taxon>
    </lineage>
</organism>
<dbReference type="Proteomes" id="UP001642464">
    <property type="component" value="Unassembled WGS sequence"/>
</dbReference>
<reference evidence="2 3" key="1">
    <citation type="submission" date="2024-02" db="EMBL/GenBank/DDBJ databases">
        <authorList>
            <person name="Chen Y."/>
            <person name="Shah S."/>
            <person name="Dougan E. K."/>
            <person name="Thang M."/>
            <person name="Chan C."/>
        </authorList>
    </citation>
    <scope>NUCLEOTIDE SEQUENCE [LARGE SCALE GENOMIC DNA]</scope>
</reference>
<keyword evidence="3" id="KW-1185">Reference proteome</keyword>
<dbReference type="EMBL" id="CAXAMM010028929">
    <property type="protein sequence ID" value="CAK9063816.1"/>
    <property type="molecule type" value="Genomic_DNA"/>
</dbReference>
<name>A0ABP0NK11_9DINO</name>
<feature type="non-terminal residue" evidence="2">
    <location>
        <position position="193"/>
    </location>
</feature>
<keyword evidence="1" id="KW-0472">Membrane</keyword>
<evidence type="ECO:0000313" key="2">
    <source>
        <dbReference type="EMBL" id="CAK9063816.1"/>
    </source>
</evidence>
<gene>
    <name evidence="2" type="ORF">SCF082_LOCUS32980</name>
</gene>
<protein>
    <submittedName>
        <fullName evidence="2">Uncharacterized protein</fullName>
    </submittedName>
</protein>
<keyword evidence="1" id="KW-1133">Transmembrane helix</keyword>
<comment type="caution">
    <text evidence="2">The sequence shown here is derived from an EMBL/GenBank/DDBJ whole genome shotgun (WGS) entry which is preliminary data.</text>
</comment>
<proteinExistence type="predicted"/>
<feature type="transmembrane region" description="Helical" evidence="1">
    <location>
        <begin position="78"/>
        <end position="100"/>
    </location>
</feature>
<keyword evidence="1" id="KW-0812">Transmembrane</keyword>
<accession>A0ABP0NK11</accession>
<feature type="transmembrane region" description="Helical" evidence="1">
    <location>
        <begin position="41"/>
        <end position="66"/>
    </location>
</feature>
<sequence>MSRTRRYLVELATNGRLDLDRDELRSLETRVNDIASTDKRYGLMVGLGVLCMIALGWIVGLTLMWLGRLVGLPKGVEIAAAGLLTPALLIPCWFFIFTPLLRGAMRRALRELGHDVCASCGYVLAGLPVLDGVRVAQVILSIALPALLATLAAPLSDPPHVLFVRGAERSGGFFYQSSDANLTAQLADINDET</sequence>
<evidence type="ECO:0000256" key="1">
    <source>
        <dbReference type="SAM" id="Phobius"/>
    </source>
</evidence>